<evidence type="ECO:0000313" key="2">
    <source>
        <dbReference type="Proteomes" id="UP000198517"/>
    </source>
</evidence>
<evidence type="ECO:0000313" key="1">
    <source>
        <dbReference type="EMBL" id="SDE77642.1"/>
    </source>
</evidence>
<proteinExistence type="predicted"/>
<sequence length="229" mass="26240">MKSKIFITALALLLGFSFYLLFKKEIETRKQSKMIATLIEQSGKNEVINHYYRDSVEHVVFREKIVSSTNEKKIAIGKAYADSLEKALKISIEKIDQVSKINALLVAKLQLQSFIQPNGDKVLYHKDKYLDLRYYPQTDSVNFSYNIKLNEARYKERKWLLGRTSYYIDVFSDDPRVKINGLNAYRIRGQPPSHWGIGISAGYGLSLNKGILQATPVFGVGVNYNVINF</sequence>
<reference evidence="1 2" key="1">
    <citation type="submission" date="2016-10" db="EMBL/GenBank/DDBJ databases">
        <authorList>
            <person name="de Groot N.N."/>
        </authorList>
    </citation>
    <scope>NUCLEOTIDE SEQUENCE [LARGE SCALE GENOMIC DNA]</scope>
    <source>
        <strain evidence="1 2">DSM 24015</strain>
    </source>
</reference>
<dbReference type="STRING" id="1071918.SAMN05421544_1257"/>
<dbReference type="Proteomes" id="UP000198517">
    <property type="component" value="Unassembled WGS sequence"/>
</dbReference>
<dbReference type="AlphaFoldDB" id="A0A1G7FP09"/>
<gene>
    <name evidence="1" type="ORF">SAMN05421544_1257</name>
</gene>
<organism evidence="1 2">
    <name type="scientific">Riemerella columbipharyngis</name>
    <dbReference type="NCBI Taxonomy" id="1071918"/>
    <lineage>
        <taxon>Bacteria</taxon>
        <taxon>Pseudomonadati</taxon>
        <taxon>Bacteroidota</taxon>
        <taxon>Flavobacteriia</taxon>
        <taxon>Flavobacteriales</taxon>
        <taxon>Weeksellaceae</taxon>
        <taxon>Riemerella</taxon>
    </lineage>
</organism>
<dbReference type="OrthoDB" id="794370at2"/>
<accession>A0A1G7FP09</accession>
<dbReference type="RefSeq" id="WP_092737998.1">
    <property type="nucleotide sequence ID" value="NZ_FNAS01000025.1"/>
</dbReference>
<keyword evidence="2" id="KW-1185">Reference proteome</keyword>
<dbReference type="EMBL" id="FNAS01000025">
    <property type="protein sequence ID" value="SDE77642.1"/>
    <property type="molecule type" value="Genomic_DNA"/>
</dbReference>
<protein>
    <submittedName>
        <fullName evidence="1">Uncharacterized protein</fullName>
    </submittedName>
</protein>
<name>A0A1G7FP09_9FLAO</name>